<dbReference type="RefSeq" id="WP_377093256.1">
    <property type="nucleotide sequence ID" value="NZ_JBHSJM010000001.1"/>
</dbReference>
<sequence>MKRVVALNVVGLTKSVLGAHTPRINAFLGEGQMSSFKPAFPAVTCTAQSSYVTGKSEGDHGIVANGWYDREAAEVKFWKQSNHIVQGEKIWDKLRREVPGFTCAKLFWWYNMYATADWTITPRPMYPADGRKVFDVYTQPMGMREEIKADLGDFPFPTFWGPNAGIPSSEWIASSAKWVEQKHAPTLSLVYLPHLDYGLQKYGPVAEEMGAEIEKIDTVVGDLIDFFEGRDVDVVLLSEYGISKVDQPVHLNRIFREKGWITIKDELGTEMLDCGASKVFAVADHQVAHIYVNDQSIREEVLAVLKAVDGVEEVRNAEESFGSEFSDKGVERSGDFIAVSKENAWFTYYYWMDDALAPDFARCVDIHRKPGYDPVELFLDPQISNPKLKIGKFLLKKKLGFRGLLDVIPLDASLVKGSHGRDNVCEEEQPIFATRGSHGEIHNAEEVFDKICECVKGS</sequence>
<dbReference type="PANTHER" id="PTHR10151:SF120">
    <property type="entry name" value="BIS(5'-ADENOSYL)-TRIPHOSPHATASE"/>
    <property type="match status" value="1"/>
</dbReference>
<reference evidence="2" key="1">
    <citation type="journal article" date="2019" name="Int. J. Syst. Evol. Microbiol.">
        <title>The Global Catalogue of Microorganisms (GCM) 10K type strain sequencing project: providing services to taxonomists for standard genome sequencing and annotation.</title>
        <authorList>
            <consortium name="The Broad Institute Genomics Platform"/>
            <consortium name="The Broad Institute Genome Sequencing Center for Infectious Disease"/>
            <person name="Wu L."/>
            <person name="Ma J."/>
        </authorList>
    </citation>
    <scope>NUCLEOTIDE SEQUENCE [LARGE SCALE GENOMIC DNA]</scope>
    <source>
        <strain evidence="2">JCM 16545</strain>
    </source>
</reference>
<accession>A0ABW5E3J0</accession>
<dbReference type="SUPFAM" id="SSF53649">
    <property type="entry name" value="Alkaline phosphatase-like"/>
    <property type="match status" value="1"/>
</dbReference>
<gene>
    <name evidence="1" type="ORF">ACFSQZ_10920</name>
</gene>
<proteinExistence type="predicted"/>
<dbReference type="Gene3D" id="3.40.720.10">
    <property type="entry name" value="Alkaline Phosphatase, subunit A"/>
    <property type="match status" value="1"/>
</dbReference>
<name>A0ABW5E3J0_9BACT</name>
<dbReference type="CDD" id="cd16018">
    <property type="entry name" value="Enpp"/>
    <property type="match status" value="1"/>
</dbReference>
<keyword evidence="2" id="KW-1185">Reference proteome</keyword>
<evidence type="ECO:0000313" key="2">
    <source>
        <dbReference type="Proteomes" id="UP001597297"/>
    </source>
</evidence>
<dbReference type="InterPro" id="IPR002591">
    <property type="entry name" value="Phosphodiest/P_Trfase"/>
</dbReference>
<protein>
    <submittedName>
        <fullName evidence="1">Alkaline phosphatase family protein</fullName>
    </submittedName>
</protein>
<comment type="caution">
    <text evidence="1">The sequence shown here is derived from an EMBL/GenBank/DDBJ whole genome shotgun (WGS) entry which is preliminary data.</text>
</comment>
<organism evidence="1 2">
    <name type="scientific">Rubritalea spongiae</name>
    <dbReference type="NCBI Taxonomy" id="430797"/>
    <lineage>
        <taxon>Bacteria</taxon>
        <taxon>Pseudomonadati</taxon>
        <taxon>Verrucomicrobiota</taxon>
        <taxon>Verrucomicrobiia</taxon>
        <taxon>Verrucomicrobiales</taxon>
        <taxon>Rubritaleaceae</taxon>
        <taxon>Rubritalea</taxon>
    </lineage>
</organism>
<dbReference type="PANTHER" id="PTHR10151">
    <property type="entry name" value="ECTONUCLEOTIDE PYROPHOSPHATASE/PHOSPHODIESTERASE"/>
    <property type="match status" value="1"/>
</dbReference>
<dbReference type="Pfam" id="PF01663">
    <property type="entry name" value="Phosphodiest"/>
    <property type="match status" value="1"/>
</dbReference>
<dbReference type="Proteomes" id="UP001597297">
    <property type="component" value="Unassembled WGS sequence"/>
</dbReference>
<evidence type="ECO:0000313" key="1">
    <source>
        <dbReference type="EMBL" id="MFD2276982.1"/>
    </source>
</evidence>
<dbReference type="EMBL" id="JBHUJC010000037">
    <property type="protein sequence ID" value="MFD2276982.1"/>
    <property type="molecule type" value="Genomic_DNA"/>
</dbReference>
<dbReference type="InterPro" id="IPR017850">
    <property type="entry name" value="Alkaline_phosphatase_core_sf"/>
</dbReference>